<evidence type="ECO:0008006" key="3">
    <source>
        <dbReference type="Google" id="ProtNLM"/>
    </source>
</evidence>
<name>A0AAN0XSD2_9VIBR</name>
<dbReference type="AlphaFoldDB" id="A0AAN0XSD2"/>
<dbReference type="Pfam" id="PF07922">
    <property type="entry name" value="Glyco_transf_52"/>
    <property type="match status" value="1"/>
</dbReference>
<evidence type="ECO:0000313" key="1">
    <source>
        <dbReference type="EMBL" id="ANO31841.1"/>
    </source>
</evidence>
<gene>
    <name evidence="1" type="ORF">A6E01_00880</name>
</gene>
<sequence length="324" mass="38005">MKKTLVFENTYFSLFVFFLYDKNWKSYDYLLWGNRFDHDFVEHLSNYVNVLEYSYQSIPRLISKSSHSLLKYYSDKIELRNIFKNYDVCIGNVREINDPYISVTRIQIDDGTGTHLELINGPKRKSTLFSIFDYLSFKESVKIRRSKEFILTKNIESHADYRDRCNFIDIKSEWEKRTQSEREELLSIFRVSYDDFSYINGSSSILFTQPFSENRSDYLESDKVNGYRHIINMHGIKEKDIIIKPHPAEKTDYSLYFPDATIIKSSFPAELIALLGFNLDKVLSVATTAGECFKGSCNLIYYAKGAKFFNFPESVANRLNSMDL</sequence>
<evidence type="ECO:0000313" key="2">
    <source>
        <dbReference type="Proteomes" id="UP000092018"/>
    </source>
</evidence>
<dbReference type="Gene3D" id="3.40.50.11110">
    <property type="entry name" value="Sialyltransferase, C-terminal GT-B Rossman nucleotide-binding domain"/>
    <property type="match status" value="1"/>
</dbReference>
<organism evidence="1 2">
    <name type="scientific">Vibrio breoganii</name>
    <dbReference type="NCBI Taxonomy" id="553239"/>
    <lineage>
        <taxon>Bacteria</taxon>
        <taxon>Pseudomonadati</taxon>
        <taxon>Pseudomonadota</taxon>
        <taxon>Gammaproteobacteria</taxon>
        <taxon>Vibrionales</taxon>
        <taxon>Vibrionaceae</taxon>
        <taxon>Vibrio</taxon>
    </lineage>
</organism>
<reference evidence="1 2" key="1">
    <citation type="submission" date="2016-06" db="EMBL/GenBank/DDBJ databases">
        <title>Adaptive Radiation by Waves of Gene Transfer Leads to Fine-Scale Resource Partitioning in Marine Microbes.</title>
        <authorList>
            <person name="Hehemann J.-H."/>
            <person name="Arevalo P."/>
            <person name="Datta M.S."/>
            <person name="Yu X."/>
            <person name="Corzett C."/>
            <person name="Henschel A."/>
            <person name="Preheim S.P."/>
            <person name="Timberlake S."/>
            <person name="Alm E.J."/>
            <person name="Polz M.F."/>
        </authorList>
    </citation>
    <scope>NUCLEOTIDE SEQUENCE [LARGE SCALE GENOMIC DNA]</scope>
    <source>
        <strain evidence="1 2">FF50</strain>
    </source>
</reference>
<dbReference type="EMBL" id="CP016177">
    <property type="protein sequence ID" value="ANO31841.1"/>
    <property type="molecule type" value="Genomic_DNA"/>
</dbReference>
<dbReference type="Proteomes" id="UP000092018">
    <property type="component" value="Chromosome 1"/>
</dbReference>
<accession>A0AAN0XSD2</accession>
<dbReference type="KEGG" id="vbr:A6E01_00880"/>
<dbReference type="InterPro" id="IPR012477">
    <property type="entry name" value="Glyco_transf_52"/>
</dbReference>
<proteinExistence type="predicted"/>
<dbReference type="RefSeq" id="WP_065209378.1">
    <property type="nucleotide sequence ID" value="NZ_CP016177.1"/>
</dbReference>
<protein>
    <recommendedName>
        <fullName evidence="3">Glycosyltransferase family 52</fullName>
    </recommendedName>
</protein>